<evidence type="ECO:0000256" key="1">
    <source>
        <dbReference type="SAM" id="Phobius"/>
    </source>
</evidence>
<dbReference type="Proteomes" id="UP000235762">
    <property type="component" value="Segment"/>
</dbReference>
<reference evidence="2 3" key="1">
    <citation type="journal article" date="2017" name="BMC Genomics">
        <title>Comparative analysis of avian poxvirus genomes, including a novel poxvirus from lesser flamingos (Phoenicopterus minor), highlights the lack of conservation of the central region.</title>
        <authorList>
            <person name="Carulei O."/>
            <person name="Douglass N."/>
            <person name="Williamson A.L."/>
        </authorList>
    </citation>
    <scope>NUCLEOTIDE SEQUENCE [LARGE SCALE GENOMIC DNA]</scope>
    <source>
        <strain evidence="2">FGPVKD09</strain>
    </source>
</reference>
<feature type="transmembrane region" description="Helical" evidence="1">
    <location>
        <begin position="6"/>
        <end position="27"/>
    </location>
</feature>
<gene>
    <name evidence="2" type="ORF">fgpv_120</name>
</gene>
<evidence type="ECO:0000313" key="3">
    <source>
        <dbReference type="Proteomes" id="UP000235762"/>
    </source>
</evidence>
<accession>A0A2H4X2C5</accession>
<dbReference type="InterPro" id="IPR036048">
    <property type="entry name" value="Interleukin_8-like_sf"/>
</dbReference>
<dbReference type="GO" id="GO:0008009">
    <property type="term" value="F:chemokine activity"/>
    <property type="evidence" value="ECO:0007669"/>
    <property type="project" value="InterPro"/>
</dbReference>
<keyword evidence="1" id="KW-1133">Transmembrane helix</keyword>
<dbReference type="SUPFAM" id="SSF54117">
    <property type="entry name" value="Interleukin 8-like chemokines"/>
    <property type="match status" value="1"/>
</dbReference>
<proteinExistence type="predicted"/>
<keyword evidence="3" id="KW-1185">Reference proteome</keyword>
<dbReference type="EMBL" id="MF678796">
    <property type="protein sequence ID" value="AUD40220.1"/>
    <property type="molecule type" value="Genomic_DNA"/>
</dbReference>
<dbReference type="GO" id="GO:0006955">
    <property type="term" value="P:immune response"/>
    <property type="evidence" value="ECO:0007669"/>
    <property type="project" value="InterPro"/>
</dbReference>
<evidence type="ECO:0000313" key="2">
    <source>
        <dbReference type="EMBL" id="AUD40220.1"/>
    </source>
</evidence>
<dbReference type="Gene3D" id="2.40.50.40">
    <property type="match status" value="1"/>
</dbReference>
<name>A0A2H4X2C5_9POXV</name>
<keyword evidence="1" id="KW-0472">Membrane</keyword>
<protein>
    <submittedName>
        <fullName evidence="2">CC-chemokine family protein</fullName>
    </submittedName>
</protein>
<keyword evidence="1" id="KW-0812">Transmembrane</keyword>
<dbReference type="GO" id="GO:0005576">
    <property type="term" value="C:extracellular region"/>
    <property type="evidence" value="ECO:0007669"/>
    <property type="project" value="InterPro"/>
</dbReference>
<organism evidence="2 3">
    <name type="scientific">Flamingopox virus FGPVKD09</name>
    <dbReference type="NCBI Taxonomy" id="2059380"/>
    <lineage>
        <taxon>Viruses</taxon>
        <taxon>Varidnaviria</taxon>
        <taxon>Bamfordvirae</taxon>
        <taxon>Nucleocytoviricota</taxon>
        <taxon>Pokkesviricetes</taxon>
        <taxon>Chitovirales</taxon>
        <taxon>Poxviridae</taxon>
        <taxon>Chordopoxvirinae</taxon>
        <taxon>Avipoxvirus</taxon>
    </lineage>
</organism>
<sequence>MKEIVIYSFILVVLNSIIGVYGQYLYLGGLFGSSHKTITMKLCCPSVDGDMLPADKIGSNIRTTDCRCRSKSSIIVSTTEEEEKCFPPNTPWLEQVIKDRNLTMPTCVYYPEIIGAPKGFGYK</sequence>